<evidence type="ECO:0000313" key="2">
    <source>
        <dbReference type="EMBL" id="EKX91711.1"/>
    </source>
</evidence>
<sequence>MGGGAAVWQFPVVFSGWKIGQLDQPGAMQLTNDKGGQYTATQSAYPSPPAPGDRAATQEQTDKWIQDIQSKTTGLQHKTADSTEITASGQPVQMMRTDAEYVGADGQNYRAVVWIRAFTQGTKPGFVSLTYATPTSSFSEEELKGMLEQTKLMNIESSQLNM</sequence>
<dbReference type="PATRIC" id="fig|1035195.3.peg.501"/>
<accession>L1ML95</accession>
<evidence type="ECO:0000313" key="3">
    <source>
        <dbReference type="Proteomes" id="UP000010445"/>
    </source>
</evidence>
<evidence type="ECO:0000256" key="1">
    <source>
        <dbReference type="SAM" id="MobiDB-lite"/>
    </source>
</evidence>
<dbReference type="Proteomes" id="UP000010445">
    <property type="component" value="Unassembled WGS sequence"/>
</dbReference>
<keyword evidence="3" id="KW-1185">Reference proteome</keyword>
<protein>
    <recommendedName>
        <fullName evidence="4">DUF1795 domain-containing protein</fullName>
    </recommendedName>
</protein>
<organism evidence="2 3">
    <name type="scientific">Corynebacterium durum F0235</name>
    <dbReference type="NCBI Taxonomy" id="1035195"/>
    <lineage>
        <taxon>Bacteria</taxon>
        <taxon>Bacillati</taxon>
        <taxon>Actinomycetota</taxon>
        <taxon>Actinomycetes</taxon>
        <taxon>Mycobacteriales</taxon>
        <taxon>Corynebacteriaceae</taxon>
        <taxon>Corynebacterium</taxon>
    </lineage>
</organism>
<dbReference type="AlphaFoldDB" id="L1ML95"/>
<evidence type="ECO:0008006" key="4">
    <source>
        <dbReference type="Google" id="ProtNLM"/>
    </source>
</evidence>
<reference evidence="2 3" key="1">
    <citation type="submission" date="2012-05" db="EMBL/GenBank/DDBJ databases">
        <authorList>
            <person name="Weinstock G."/>
            <person name="Sodergren E."/>
            <person name="Lobos E.A."/>
            <person name="Fulton L."/>
            <person name="Fulton R."/>
            <person name="Courtney L."/>
            <person name="Fronick C."/>
            <person name="O'Laughlin M."/>
            <person name="Godfrey J."/>
            <person name="Wilson R.M."/>
            <person name="Miner T."/>
            <person name="Farmer C."/>
            <person name="Delehaunty K."/>
            <person name="Cordes M."/>
            <person name="Minx P."/>
            <person name="Tomlinson C."/>
            <person name="Chen J."/>
            <person name="Wollam A."/>
            <person name="Pepin K.H."/>
            <person name="Bhonagiri V."/>
            <person name="Zhang X."/>
            <person name="Suruliraj S."/>
            <person name="Warren W."/>
            <person name="Mitreva M."/>
            <person name="Mardis E.R."/>
            <person name="Wilson R.K."/>
        </authorList>
    </citation>
    <scope>NUCLEOTIDE SEQUENCE [LARGE SCALE GENOMIC DNA]</scope>
    <source>
        <strain evidence="2 3">F0235</strain>
    </source>
</reference>
<comment type="caution">
    <text evidence="2">The sequence shown here is derived from an EMBL/GenBank/DDBJ whole genome shotgun (WGS) entry which is preliminary data.</text>
</comment>
<feature type="region of interest" description="Disordered" evidence="1">
    <location>
        <begin position="32"/>
        <end position="58"/>
    </location>
</feature>
<dbReference type="HOGENOM" id="CLU_1632589_0_0_11"/>
<proteinExistence type="predicted"/>
<feature type="compositionally biased region" description="Polar residues" evidence="1">
    <location>
        <begin position="32"/>
        <end position="45"/>
    </location>
</feature>
<gene>
    <name evidence="2" type="ORF">HMPREF9997_00552</name>
</gene>
<name>L1ML95_9CORY</name>
<dbReference type="EMBL" id="AMEM01000010">
    <property type="protein sequence ID" value="EKX91711.1"/>
    <property type="molecule type" value="Genomic_DNA"/>
</dbReference>